<dbReference type="InterPro" id="IPR013899">
    <property type="entry name" value="DUF1771"/>
</dbReference>
<keyword evidence="1" id="KW-0694">RNA-binding</keyword>
<dbReference type="InterPro" id="IPR004088">
    <property type="entry name" value="KH_dom_type_1"/>
</dbReference>
<dbReference type="PROSITE" id="PS50084">
    <property type="entry name" value="KH_TYPE_1"/>
    <property type="match status" value="1"/>
</dbReference>
<dbReference type="Pfam" id="PF00013">
    <property type="entry name" value="KH_1"/>
    <property type="match status" value="1"/>
</dbReference>
<dbReference type="AlphaFoldDB" id="A0AAW0EUY4"/>
<evidence type="ECO:0000256" key="1">
    <source>
        <dbReference type="PROSITE-ProRule" id="PRU00117"/>
    </source>
</evidence>
<dbReference type="PROSITE" id="PS50828">
    <property type="entry name" value="SMR"/>
    <property type="match status" value="1"/>
</dbReference>
<comment type="caution">
    <text evidence="4">The sequence shown here is derived from an EMBL/GenBank/DDBJ whole genome shotgun (WGS) entry which is preliminary data.</text>
</comment>
<dbReference type="EMBL" id="JAECZO010000110">
    <property type="protein sequence ID" value="KAK7197544.1"/>
    <property type="molecule type" value="Genomic_DNA"/>
</dbReference>
<dbReference type="SUPFAM" id="SSF160443">
    <property type="entry name" value="SMR domain-like"/>
    <property type="match status" value="1"/>
</dbReference>
<evidence type="ECO:0000259" key="3">
    <source>
        <dbReference type="PROSITE" id="PS50828"/>
    </source>
</evidence>
<dbReference type="PANTHER" id="PTHR47417:SF1">
    <property type="entry name" value="SMR DOMAIN-CONTAINING PROTEIN YPL199C"/>
    <property type="match status" value="1"/>
</dbReference>
<gene>
    <name evidence="4" type="ORF">NESM_000704300</name>
</gene>
<dbReference type="InterPro" id="IPR036612">
    <property type="entry name" value="KH_dom_type_1_sf"/>
</dbReference>
<dbReference type="PANTHER" id="PTHR47417">
    <property type="entry name" value="SMR DOMAIN-CONTAINING PROTEIN YPL199C"/>
    <property type="match status" value="1"/>
</dbReference>
<name>A0AAW0EUY4_9TRYP</name>
<dbReference type="SMART" id="SM00463">
    <property type="entry name" value="SMR"/>
    <property type="match status" value="1"/>
</dbReference>
<accession>A0AAW0EUY4</accession>
<evidence type="ECO:0000313" key="5">
    <source>
        <dbReference type="Proteomes" id="UP001430356"/>
    </source>
</evidence>
<dbReference type="InterPro" id="IPR053020">
    <property type="entry name" value="Smr_domain_protein"/>
</dbReference>
<keyword evidence="5" id="KW-1185">Reference proteome</keyword>
<dbReference type="SMART" id="SM01162">
    <property type="entry name" value="DUF1771"/>
    <property type="match status" value="1"/>
</dbReference>
<feature type="region of interest" description="Disordered" evidence="2">
    <location>
        <begin position="233"/>
        <end position="310"/>
    </location>
</feature>
<feature type="compositionally biased region" description="Low complexity" evidence="2">
    <location>
        <begin position="261"/>
        <end position="296"/>
    </location>
</feature>
<dbReference type="Gene3D" id="3.30.1370.110">
    <property type="match status" value="1"/>
</dbReference>
<dbReference type="GO" id="GO:0003723">
    <property type="term" value="F:RNA binding"/>
    <property type="evidence" value="ECO:0007669"/>
    <property type="project" value="UniProtKB-UniRule"/>
</dbReference>
<feature type="domain" description="Smr" evidence="3">
    <location>
        <begin position="151"/>
        <end position="228"/>
    </location>
</feature>
<proteinExistence type="predicted"/>
<organism evidence="4 5">
    <name type="scientific">Novymonas esmeraldas</name>
    <dbReference type="NCBI Taxonomy" id="1808958"/>
    <lineage>
        <taxon>Eukaryota</taxon>
        <taxon>Discoba</taxon>
        <taxon>Euglenozoa</taxon>
        <taxon>Kinetoplastea</taxon>
        <taxon>Metakinetoplastina</taxon>
        <taxon>Trypanosomatida</taxon>
        <taxon>Trypanosomatidae</taxon>
        <taxon>Novymonas</taxon>
    </lineage>
</organism>
<dbReference type="SMART" id="SM00322">
    <property type="entry name" value="KH"/>
    <property type="match status" value="1"/>
</dbReference>
<dbReference type="InterPro" id="IPR004087">
    <property type="entry name" value="KH_dom"/>
</dbReference>
<protein>
    <submittedName>
        <fullName evidence="4">KH/Smr (DUF1771) domain containing protein</fullName>
    </submittedName>
</protein>
<evidence type="ECO:0000313" key="4">
    <source>
        <dbReference type="EMBL" id="KAK7197544.1"/>
    </source>
</evidence>
<dbReference type="Gene3D" id="3.30.1370.10">
    <property type="entry name" value="K Homology domain, type 1"/>
    <property type="match status" value="1"/>
</dbReference>
<dbReference type="SUPFAM" id="SSF54791">
    <property type="entry name" value="Eukaryotic type KH-domain (KH-domain type I)"/>
    <property type="match status" value="1"/>
</dbReference>
<dbReference type="Proteomes" id="UP001430356">
    <property type="component" value="Unassembled WGS sequence"/>
</dbReference>
<dbReference type="InterPro" id="IPR002625">
    <property type="entry name" value="Smr_dom"/>
</dbReference>
<sequence length="310" mass="32234">MPETTIAITKVQVGHVLGKGAATLKGIQERTGAKLEILDDGPQVKISADDDAKVAAAEAEVRAIVANQEHPDYEGAEGARLRKEANELGDRRSTLFDEATKKREAGDHDGANKLVAEGKQAGEEMQVRHREAAAAIARHNNEDKGKGEDYFDMHGLREEEAMEMLKERVAVLEAKPEGTVTDFEVIPGAGHHSAPGAQKLKGATEAYVKTKGYAYEEINAGAYLVKVPGSGEGVPAKPEEGDKVPAKPAEAPKAPSPAAPAPAATAAAATAAKKGDGEAPAAAPKAEAEANAASSKGKSKSKSKSCCVCM</sequence>
<evidence type="ECO:0000256" key="2">
    <source>
        <dbReference type="SAM" id="MobiDB-lite"/>
    </source>
</evidence>
<feature type="compositionally biased region" description="Basic and acidic residues" evidence="2">
    <location>
        <begin position="91"/>
        <end position="111"/>
    </location>
</feature>
<feature type="region of interest" description="Disordered" evidence="2">
    <location>
        <begin position="91"/>
        <end position="112"/>
    </location>
</feature>
<dbReference type="Pfam" id="PF08590">
    <property type="entry name" value="DUF1771"/>
    <property type="match status" value="1"/>
</dbReference>
<reference evidence="4 5" key="1">
    <citation type="journal article" date="2021" name="MBio">
        <title>A New Model Trypanosomatid, Novymonas esmeraldas: Genomic Perception of Its 'Candidatus Pandoraea novymonadis' Endosymbiont.</title>
        <authorList>
            <person name="Zakharova A."/>
            <person name="Saura A."/>
            <person name="Butenko A."/>
            <person name="Podesvova L."/>
            <person name="Warmusova S."/>
            <person name="Kostygov A.Y."/>
            <person name="Nenarokova A."/>
            <person name="Lukes J."/>
            <person name="Opperdoes F.R."/>
            <person name="Yurchenko V."/>
        </authorList>
    </citation>
    <scope>NUCLEOTIDE SEQUENCE [LARGE SCALE GENOMIC DNA]</scope>
    <source>
        <strain evidence="4 5">E262AT.01</strain>
    </source>
</reference>
<dbReference type="InterPro" id="IPR036063">
    <property type="entry name" value="Smr_dom_sf"/>
</dbReference>